<dbReference type="Proteomes" id="UP000799771">
    <property type="component" value="Unassembled WGS sequence"/>
</dbReference>
<dbReference type="RefSeq" id="XP_033521630.1">
    <property type="nucleotide sequence ID" value="XM_033673003.1"/>
</dbReference>
<sequence length="364" mass="40074">MDCRRPRSDLAGYPLLSSSRCARRTRKKSQDSHHPDSNKRPPSQKNNPSQAGQVRRHSRKPWLEGFWPKSTVHRTNAPEQQPVTWIDGRTWSFGGYIRQAYGGVAGRGGAFTSSAGPGSDCWGSPTCSFTLGSRRNAKPFAWQSNLLSDTVCAKDPPASALLEPARWTGPHISHSTALPAEQIRHIQPCLRAYELIDSLAPTIQPATYSTSKMPPTATTNKNKTNNSRHHLPLTSILFPISPPSHTPNTPPSSSRSTPTLTALPRLPPQSQPQPQPSQSPWHRLIARIKSPFRRRRSANTLRKRVSKLNISAPTGFRHLATGGVQGRRRSDTGLWRDGEGEGDGEGDESEWEDVAETAGFTRAA</sequence>
<organism evidence="2 3">
    <name type="scientific">Dothidotthia symphoricarpi CBS 119687</name>
    <dbReference type="NCBI Taxonomy" id="1392245"/>
    <lineage>
        <taxon>Eukaryota</taxon>
        <taxon>Fungi</taxon>
        <taxon>Dikarya</taxon>
        <taxon>Ascomycota</taxon>
        <taxon>Pezizomycotina</taxon>
        <taxon>Dothideomycetes</taxon>
        <taxon>Pleosporomycetidae</taxon>
        <taxon>Pleosporales</taxon>
        <taxon>Dothidotthiaceae</taxon>
        <taxon>Dothidotthia</taxon>
    </lineage>
</organism>
<feature type="compositionally biased region" description="Low complexity" evidence="1">
    <location>
        <begin position="216"/>
        <end position="225"/>
    </location>
</feature>
<feature type="compositionally biased region" description="Basic and acidic residues" evidence="1">
    <location>
        <begin position="328"/>
        <end position="339"/>
    </location>
</feature>
<name>A0A6A6A9A9_9PLEO</name>
<protein>
    <submittedName>
        <fullName evidence="2">Uncharacterized protein</fullName>
    </submittedName>
</protein>
<feature type="region of interest" description="Disordered" evidence="1">
    <location>
        <begin position="1"/>
        <end position="61"/>
    </location>
</feature>
<evidence type="ECO:0000313" key="2">
    <source>
        <dbReference type="EMBL" id="KAF2127241.1"/>
    </source>
</evidence>
<evidence type="ECO:0000256" key="1">
    <source>
        <dbReference type="SAM" id="MobiDB-lite"/>
    </source>
</evidence>
<feature type="compositionally biased region" description="Low complexity" evidence="1">
    <location>
        <begin position="251"/>
        <end position="264"/>
    </location>
</feature>
<proteinExistence type="predicted"/>
<feature type="region of interest" description="Disordered" evidence="1">
    <location>
        <begin position="317"/>
        <end position="364"/>
    </location>
</feature>
<reference evidence="2" key="1">
    <citation type="journal article" date="2020" name="Stud. Mycol.">
        <title>101 Dothideomycetes genomes: a test case for predicting lifestyles and emergence of pathogens.</title>
        <authorList>
            <person name="Haridas S."/>
            <person name="Albert R."/>
            <person name="Binder M."/>
            <person name="Bloem J."/>
            <person name="Labutti K."/>
            <person name="Salamov A."/>
            <person name="Andreopoulos B."/>
            <person name="Baker S."/>
            <person name="Barry K."/>
            <person name="Bills G."/>
            <person name="Bluhm B."/>
            <person name="Cannon C."/>
            <person name="Castanera R."/>
            <person name="Culley D."/>
            <person name="Daum C."/>
            <person name="Ezra D."/>
            <person name="Gonzalez J."/>
            <person name="Henrissat B."/>
            <person name="Kuo A."/>
            <person name="Liang C."/>
            <person name="Lipzen A."/>
            <person name="Lutzoni F."/>
            <person name="Magnuson J."/>
            <person name="Mondo S."/>
            <person name="Nolan M."/>
            <person name="Ohm R."/>
            <person name="Pangilinan J."/>
            <person name="Park H.-J."/>
            <person name="Ramirez L."/>
            <person name="Alfaro M."/>
            <person name="Sun H."/>
            <person name="Tritt A."/>
            <person name="Yoshinaga Y."/>
            <person name="Zwiers L.-H."/>
            <person name="Turgeon B."/>
            <person name="Goodwin S."/>
            <person name="Spatafora J."/>
            <person name="Crous P."/>
            <person name="Grigoriev I."/>
        </authorList>
    </citation>
    <scope>NUCLEOTIDE SEQUENCE</scope>
    <source>
        <strain evidence="2">CBS 119687</strain>
    </source>
</reference>
<feature type="compositionally biased region" description="Acidic residues" evidence="1">
    <location>
        <begin position="340"/>
        <end position="355"/>
    </location>
</feature>
<accession>A0A6A6A9A9</accession>
<feature type="region of interest" description="Disordered" evidence="1">
    <location>
        <begin position="206"/>
        <end position="282"/>
    </location>
</feature>
<dbReference type="GeneID" id="54413435"/>
<gene>
    <name evidence="2" type="ORF">P153DRAFT_433051</name>
</gene>
<feature type="compositionally biased region" description="Pro residues" evidence="1">
    <location>
        <begin position="240"/>
        <end position="250"/>
    </location>
</feature>
<dbReference type="AlphaFoldDB" id="A0A6A6A9A9"/>
<feature type="compositionally biased region" description="Polar residues" evidence="1">
    <location>
        <begin position="40"/>
        <end position="52"/>
    </location>
</feature>
<evidence type="ECO:0000313" key="3">
    <source>
        <dbReference type="Proteomes" id="UP000799771"/>
    </source>
</evidence>
<dbReference type="EMBL" id="ML977511">
    <property type="protein sequence ID" value="KAF2127241.1"/>
    <property type="molecule type" value="Genomic_DNA"/>
</dbReference>
<keyword evidence="3" id="KW-1185">Reference proteome</keyword>
<feature type="compositionally biased region" description="Pro residues" evidence="1">
    <location>
        <begin position="265"/>
        <end position="277"/>
    </location>
</feature>
<feature type="compositionally biased region" description="Basic and acidic residues" evidence="1">
    <location>
        <begin position="28"/>
        <end position="39"/>
    </location>
</feature>